<reference evidence="1 2" key="1">
    <citation type="submission" date="2016-11" db="EMBL/GenBank/DDBJ databases">
        <authorList>
            <person name="Jaros S."/>
            <person name="Januszkiewicz K."/>
            <person name="Wedrychowicz H."/>
        </authorList>
    </citation>
    <scope>NUCLEOTIDE SEQUENCE [LARGE SCALE GENOMIC DNA]</scope>
</reference>
<proteinExistence type="predicted"/>
<sequence>MRSKIGDFAGFYLRASGWAFMGPPARHGRVIWIAHDGARSTSPSHAALDSHSTRHSHL</sequence>
<protein>
    <submittedName>
        <fullName evidence="1">BQ5605_C013g07280 protein</fullName>
    </submittedName>
</protein>
<organism evidence="1 2">
    <name type="scientific">Microbotryum silenes-dioicae</name>
    <dbReference type="NCBI Taxonomy" id="796604"/>
    <lineage>
        <taxon>Eukaryota</taxon>
        <taxon>Fungi</taxon>
        <taxon>Dikarya</taxon>
        <taxon>Basidiomycota</taxon>
        <taxon>Pucciniomycotina</taxon>
        <taxon>Microbotryomycetes</taxon>
        <taxon>Microbotryales</taxon>
        <taxon>Microbotryaceae</taxon>
        <taxon>Microbotryum</taxon>
    </lineage>
</organism>
<dbReference type="Proteomes" id="UP000249464">
    <property type="component" value="Unassembled WGS sequence"/>
</dbReference>
<name>A0A2X0LUZ5_9BASI</name>
<dbReference type="EMBL" id="FQNC01000013">
    <property type="protein sequence ID" value="SGY15181.1"/>
    <property type="molecule type" value="Genomic_DNA"/>
</dbReference>
<evidence type="ECO:0000313" key="2">
    <source>
        <dbReference type="Proteomes" id="UP000249464"/>
    </source>
</evidence>
<keyword evidence="2" id="KW-1185">Reference proteome</keyword>
<evidence type="ECO:0000313" key="1">
    <source>
        <dbReference type="EMBL" id="SGY15181.1"/>
    </source>
</evidence>
<accession>A0A2X0LUZ5</accession>
<dbReference type="AlphaFoldDB" id="A0A2X0LUZ5"/>
<gene>
    <name evidence="1" type="primary">BQ5605_C013g07280</name>
    <name evidence="1" type="ORF">BQ5605_C013G07280</name>
</gene>